<evidence type="ECO:0000313" key="4">
    <source>
        <dbReference type="Proteomes" id="UP000242913"/>
    </source>
</evidence>
<gene>
    <name evidence="3" type="ORF">X798_00214</name>
</gene>
<dbReference type="Gene3D" id="1.20.1270.60">
    <property type="entry name" value="Arfaptin homology (AH) domain/BAR domain"/>
    <property type="match status" value="2"/>
</dbReference>
<dbReference type="AlphaFoldDB" id="A0A238C534"/>
<dbReference type="InterPro" id="IPR013606">
    <property type="entry name" value="I-BAR_dom"/>
</dbReference>
<name>A0A238C534_9BILA</name>
<dbReference type="PROSITE" id="PS51338">
    <property type="entry name" value="IMD"/>
    <property type="match status" value="1"/>
</dbReference>
<organism evidence="3 4">
    <name type="scientific">Onchocerca flexuosa</name>
    <dbReference type="NCBI Taxonomy" id="387005"/>
    <lineage>
        <taxon>Eukaryota</taxon>
        <taxon>Metazoa</taxon>
        <taxon>Ecdysozoa</taxon>
        <taxon>Nematoda</taxon>
        <taxon>Chromadorea</taxon>
        <taxon>Rhabditida</taxon>
        <taxon>Spirurina</taxon>
        <taxon>Spiruromorpha</taxon>
        <taxon>Filarioidea</taxon>
        <taxon>Onchocercidae</taxon>
        <taxon>Onchocerca</taxon>
    </lineage>
</organism>
<dbReference type="GO" id="GO:0015629">
    <property type="term" value="C:actin cytoskeleton"/>
    <property type="evidence" value="ECO:0007669"/>
    <property type="project" value="TreeGrafter"/>
</dbReference>
<reference evidence="3 4" key="1">
    <citation type="submission" date="2015-12" db="EMBL/GenBank/DDBJ databases">
        <title>Draft genome of the nematode, Onchocerca flexuosa.</title>
        <authorList>
            <person name="Mitreva M."/>
        </authorList>
    </citation>
    <scope>NUCLEOTIDE SEQUENCE [LARGE SCALE GENOMIC DNA]</scope>
    <source>
        <strain evidence="3">Red Deer</strain>
    </source>
</reference>
<dbReference type="GO" id="GO:0003779">
    <property type="term" value="F:actin binding"/>
    <property type="evidence" value="ECO:0007669"/>
    <property type="project" value="InterPro"/>
</dbReference>
<dbReference type="PANTHER" id="PTHR15708">
    <property type="entry name" value="ACTIN BUNDLING/MISSING IN METASTASIS-RELATED"/>
    <property type="match status" value="1"/>
</dbReference>
<dbReference type="OrthoDB" id="10061327at2759"/>
<dbReference type="GO" id="GO:0030031">
    <property type="term" value="P:cell projection assembly"/>
    <property type="evidence" value="ECO:0007669"/>
    <property type="project" value="TreeGrafter"/>
</dbReference>
<dbReference type="Proteomes" id="UP000242913">
    <property type="component" value="Unassembled WGS sequence"/>
</dbReference>
<dbReference type="PANTHER" id="PTHR15708:SF4">
    <property type="entry name" value="FI21477P1-RELATED"/>
    <property type="match status" value="1"/>
</dbReference>
<dbReference type="InterPro" id="IPR027267">
    <property type="entry name" value="AH/BAR_dom_sf"/>
</dbReference>
<dbReference type="GO" id="GO:0009898">
    <property type="term" value="C:cytoplasmic side of plasma membrane"/>
    <property type="evidence" value="ECO:0007669"/>
    <property type="project" value="TreeGrafter"/>
</dbReference>
<evidence type="ECO:0000313" key="3">
    <source>
        <dbReference type="EMBL" id="OZC12583.1"/>
    </source>
</evidence>
<dbReference type="SUPFAM" id="SSF103657">
    <property type="entry name" value="BAR/IMD domain-like"/>
    <property type="match status" value="1"/>
</dbReference>
<protein>
    <recommendedName>
        <fullName evidence="2">IMD domain-containing protein</fullName>
    </recommendedName>
</protein>
<proteinExistence type="predicted"/>
<dbReference type="EMBL" id="KZ269977">
    <property type="protein sequence ID" value="OZC12583.1"/>
    <property type="molecule type" value="Genomic_DNA"/>
</dbReference>
<keyword evidence="4" id="KW-1185">Reference proteome</keyword>
<dbReference type="GO" id="GO:0005543">
    <property type="term" value="F:phospholipid binding"/>
    <property type="evidence" value="ECO:0007669"/>
    <property type="project" value="TreeGrafter"/>
</dbReference>
<sequence>MDYDAEFSALVSTYQSVVHDMKLTYPAWENVAQKALKLASQIKSTLICMNAFIDAIQTVGDVANNLKGATRDIGACLTRVCMRQRSIENHLRGFVDSLTDDLAMNLQNKGAHWKQRTMEMDRNANKFCRKVNCKIRSRKGGIDVSAVNEQRRISQALLIEQRNQMSFFVTALLPVLNSQLGLLDESSHLRQVTDHLNVTVRSGRATTIIDTILNDIHQGSDNSWRSCLSSNANRSFCIYSGDDISVKAPSPTPSTCTWPTAVGVGNTCQSFASDANSSSVRAHTISVVEQPRRTLLNSRTYTPPSPLQPLEFALKKPPLPKRIISSSNSTISVIPDFHGSSSFGIDKHFHHKGTLVSSSSADVSKESMLRRPVRPLSFACEDVTAHPNETPTLTRNGHVNNDSCSENDIKDQAKVNASLIAETIEQIDKLGSELDSYCNTTSVSMTHQTIRLRSDKPNLGSCKPPPPPERRNSTITAATPTAPSVAEIRAAGGTTGSSDYASSIASSNEFGRDQFSMRYV</sequence>
<dbReference type="GO" id="GO:0007009">
    <property type="term" value="P:plasma membrane organization"/>
    <property type="evidence" value="ECO:0007669"/>
    <property type="project" value="InterPro"/>
</dbReference>
<dbReference type="Pfam" id="PF08397">
    <property type="entry name" value="IMD"/>
    <property type="match status" value="1"/>
</dbReference>
<dbReference type="InterPro" id="IPR030127">
    <property type="entry name" value="MTSS1/MTSS2"/>
</dbReference>
<feature type="region of interest" description="Disordered" evidence="1">
    <location>
        <begin position="453"/>
        <end position="484"/>
    </location>
</feature>
<feature type="domain" description="IMD" evidence="2">
    <location>
        <begin position="1"/>
        <end position="168"/>
    </location>
</feature>
<evidence type="ECO:0000259" key="2">
    <source>
        <dbReference type="PROSITE" id="PS51338"/>
    </source>
</evidence>
<evidence type="ECO:0000256" key="1">
    <source>
        <dbReference type="SAM" id="MobiDB-lite"/>
    </source>
</evidence>
<accession>A0A238C534</accession>